<keyword evidence="2" id="KW-0560">Oxidoreductase</keyword>
<dbReference type="PANTHER" id="PTHR42840:SF3">
    <property type="entry name" value="BINDING ROSSMANN FOLD OXIDOREDUCTASE, PUTATIVE (AFU_ORTHOLOGUE AFUA_2G10240)-RELATED"/>
    <property type="match status" value="1"/>
</dbReference>
<dbReference type="Pfam" id="PF01408">
    <property type="entry name" value="GFO_IDH_MocA"/>
    <property type="match status" value="1"/>
</dbReference>
<dbReference type="Gene3D" id="3.30.360.10">
    <property type="entry name" value="Dihydrodipicolinate Reductase, domain 2"/>
    <property type="match status" value="1"/>
</dbReference>
<dbReference type="InterPro" id="IPR000683">
    <property type="entry name" value="Gfo/Idh/MocA-like_OxRdtase_N"/>
</dbReference>
<reference evidence="5" key="1">
    <citation type="submission" date="2024-05" db="EMBL/GenBank/DDBJ databases">
        <authorList>
            <person name="Cai S.Y."/>
            <person name="Jin L.M."/>
            <person name="Li H.R."/>
        </authorList>
    </citation>
    <scope>NUCLEOTIDE SEQUENCE</scope>
    <source>
        <strain evidence="5">A5-74</strain>
    </source>
</reference>
<dbReference type="InterPro" id="IPR036291">
    <property type="entry name" value="NAD(P)-bd_dom_sf"/>
</dbReference>
<evidence type="ECO:0000256" key="1">
    <source>
        <dbReference type="ARBA" id="ARBA00010928"/>
    </source>
</evidence>
<gene>
    <name evidence="5" type="ORF">ABLG96_20670</name>
</gene>
<accession>A0AAU8DMR8</accession>
<dbReference type="AlphaFoldDB" id="A0AAU8DMR8"/>
<dbReference type="EMBL" id="CP159218">
    <property type="protein sequence ID" value="XCG63571.1"/>
    <property type="molecule type" value="Genomic_DNA"/>
</dbReference>
<dbReference type="RefSeq" id="WP_353649186.1">
    <property type="nucleotide sequence ID" value="NZ_CP159218.1"/>
</dbReference>
<evidence type="ECO:0000256" key="2">
    <source>
        <dbReference type="ARBA" id="ARBA00023002"/>
    </source>
</evidence>
<dbReference type="Pfam" id="PF22725">
    <property type="entry name" value="GFO_IDH_MocA_C3"/>
    <property type="match status" value="1"/>
</dbReference>
<dbReference type="GO" id="GO:0000166">
    <property type="term" value="F:nucleotide binding"/>
    <property type="evidence" value="ECO:0007669"/>
    <property type="project" value="InterPro"/>
</dbReference>
<feature type="domain" description="GFO/IDH/MocA-like oxidoreductase" evidence="4">
    <location>
        <begin position="129"/>
        <end position="253"/>
    </location>
</feature>
<proteinExistence type="inferred from homology"/>
<sequence length="338" mass="35705">MSVGVAVIGSGAIARDHLAALAQIPELDVRYVYGSDLSRATAVAAHYPGAIPTTDLDRVLADPAVHGVDIVNATPDHARVAVAAGRAGKHVHVEKPAALNVEDFDAMTAATAATSLMVGQTVRFQPAVATLAAAVRAGSIGRPRLTHVSWYTGYVWPGGWRGWQLDREKSGGHPVHNGSHCLDLAVWLLGRAPVRVFARSFPSFAAGMQVPDSFHLTVRFDDDSLALLEISYALRKHADVLRRIVVAGTEGTLAHSTEDDPGLHSDAIRPAPSSVENAMTAQLTHWAEVITGRAAPLVRAVEVRTALITALAAQRSLDTGRAVEITDTGMADQAVISS</sequence>
<evidence type="ECO:0000259" key="3">
    <source>
        <dbReference type="Pfam" id="PF01408"/>
    </source>
</evidence>
<dbReference type="SUPFAM" id="SSF55347">
    <property type="entry name" value="Glyceraldehyde-3-phosphate dehydrogenase-like, C-terminal domain"/>
    <property type="match status" value="1"/>
</dbReference>
<feature type="domain" description="Gfo/Idh/MocA-like oxidoreductase N-terminal" evidence="3">
    <location>
        <begin position="4"/>
        <end position="118"/>
    </location>
</feature>
<dbReference type="GO" id="GO:0016491">
    <property type="term" value="F:oxidoreductase activity"/>
    <property type="evidence" value="ECO:0007669"/>
    <property type="project" value="UniProtKB-KW"/>
</dbReference>
<dbReference type="Gene3D" id="3.40.50.720">
    <property type="entry name" value="NAD(P)-binding Rossmann-like Domain"/>
    <property type="match status" value="1"/>
</dbReference>
<evidence type="ECO:0000313" key="5">
    <source>
        <dbReference type="EMBL" id="XCG63571.1"/>
    </source>
</evidence>
<comment type="similarity">
    <text evidence="1">Belongs to the Gfo/Idh/MocA family.</text>
</comment>
<dbReference type="SUPFAM" id="SSF51735">
    <property type="entry name" value="NAD(P)-binding Rossmann-fold domains"/>
    <property type="match status" value="1"/>
</dbReference>
<protein>
    <submittedName>
        <fullName evidence="5">Gfo/Idh/MocA family oxidoreductase</fullName>
    </submittedName>
</protein>
<dbReference type="PANTHER" id="PTHR42840">
    <property type="entry name" value="NAD(P)-BINDING ROSSMANN-FOLD SUPERFAMILY PROTEIN-RELATED"/>
    <property type="match status" value="1"/>
</dbReference>
<organism evidence="5">
    <name type="scientific">Nakamurella sp. A5-74</name>
    <dbReference type="NCBI Taxonomy" id="3158264"/>
    <lineage>
        <taxon>Bacteria</taxon>
        <taxon>Bacillati</taxon>
        <taxon>Actinomycetota</taxon>
        <taxon>Actinomycetes</taxon>
        <taxon>Nakamurellales</taxon>
        <taxon>Nakamurellaceae</taxon>
        <taxon>Nakamurella</taxon>
    </lineage>
</organism>
<dbReference type="InterPro" id="IPR055170">
    <property type="entry name" value="GFO_IDH_MocA-like_dom"/>
</dbReference>
<evidence type="ECO:0000259" key="4">
    <source>
        <dbReference type="Pfam" id="PF22725"/>
    </source>
</evidence>
<name>A0AAU8DMR8_9ACTN</name>